<dbReference type="EC" id="1.18.6.1" evidence="2"/>
<keyword evidence="3" id="KW-1185">Reference proteome</keyword>
<dbReference type="EMBL" id="AP018449">
    <property type="protein sequence ID" value="BBB89708.1"/>
    <property type="molecule type" value="Genomic_DNA"/>
</dbReference>
<dbReference type="InterPro" id="IPR050152">
    <property type="entry name" value="ChlB/BchB/BchZ"/>
</dbReference>
<dbReference type="OrthoDB" id="9802175at2"/>
<dbReference type="KEGG" id="mana:MAMMFC1_00341"/>
<organism evidence="2 3">
    <name type="scientific">Methylomusa anaerophila</name>
    <dbReference type="NCBI Taxonomy" id="1930071"/>
    <lineage>
        <taxon>Bacteria</taxon>
        <taxon>Bacillati</taxon>
        <taxon>Bacillota</taxon>
        <taxon>Negativicutes</taxon>
        <taxon>Selenomonadales</taxon>
        <taxon>Sporomusaceae</taxon>
        <taxon>Methylomusa</taxon>
    </lineage>
</organism>
<reference evidence="2 3" key="1">
    <citation type="journal article" date="2018" name="Int. J. Syst. Evol. Microbiol.">
        <title>Methylomusa anaerophila gen. nov., sp. nov., an anaerobic methanol-utilizing bacterium isolated from a microbial fuel cell.</title>
        <authorList>
            <person name="Amano N."/>
            <person name="Yamamuro A."/>
            <person name="Miyahara M."/>
            <person name="Kouzuma A."/>
            <person name="Abe T."/>
            <person name="Watanabe K."/>
        </authorList>
    </citation>
    <scope>NUCLEOTIDE SEQUENCE [LARGE SCALE GENOMIC DNA]</scope>
    <source>
        <strain evidence="2 3">MMFC1</strain>
    </source>
</reference>
<protein>
    <submittedName>
        <fullName evidence="2">Nitrogenase molybdenum-iron protein beta chain</fullName>
        <ecNumber evidence="2">1.18.6.1</ecNumber>
    </submittedName>
</protein>
<evidence type="ECO:0000313" key="3">
    <source>
        <dbReference type="Proteomes" id="UP000276437"/>
    </source>
</evidence>
<dbReference type="RefSeq" id="WP_126305920.1">
    <property type="nucleotide sequence ID" value="NZ_AP018449.1"/>
</dbReference>
<dbReference type="PANTHER" id="PTHR33712:SF7">
    <property type="entry name" value="LIGHT-INDEPENDENT PROTOCHLOROPHYLLIDE REDUCTASE SUBUNIT B"/>
    <property type="match status" value="1"/>
</dbReference>
<evidence type="ECO:0000259" key="1">
    <source>
        <dbReference type="Pfam" id="PF00148"/>
    </source>
</evidence>
<gene>
    <name evidence="2" type="primary">nifK_6</name>
    <name evidence="2" type="ORF">MAMMFC1_00341</name>
</gene>
<dbReference type="Gene3D" id="3.40.50.1980">
    <property type="entry name" value="Nitrogenase molybdenum iron protein domain"/>
    <property type="match status" value="3"/>
</dbReference>
<accession>A0A348AF60</accession>
<sequence length="433" mass="48521">MPKILDQPRYKCAMAAMQTVQAITKALPILHSGPGCADKLQGGNYGGSGHFAPRIFPCTNLNEKDVVFGGAERLRETIENALKVINADLYVVLSSCSSEIIGDDMEEVVRSFQAAAKPVIFASTAGFKGNNFSGHEWVVQAIIEQYLKPAPQKTKGLVNIWASVPQHDPFWYGNLFELENLVAQLGLTPNTIFGYNRGMKNIDKIPAAEFNLLVSPWVGLKNVKLLEEKFGTPYLHLPTLPIGSFETSKFLQAVGEFAGVDKQKVEDIVTENERKYYYFIERFADAFLETRVMSKRFVVVSDAQYALSITKFLVNDVGLFPSKQYITDNTPTEYQEQVREEFKKLNYGIEAEVAFLSDGYLIQNEIKDTYFTGYPLIIGSSWEKTVAQKTQAHYLAVSWPVNERLVINSSYVGYGGGLKLLEDIYSVVLTRFN</sequence>
<feature type="domain" description="Nitrogenase/oxidoreductase component 1" evidence="1">
    <location>
        <begin position="14"/>
        <end position="428"/>
    </location>
</feature>
<dbReference type="PANTHER" id="PTHR33712">
    <property type="entry name" value="LIGHT-INDEPENDENT PROTOCHLOROPHYLLIDE REDUCTASE SUBUNIT B"/>
    <property type="match status" value="1"/>
</dbReference>
<dbReference type="SUPFAM" id="SSF53807">
    <property type="entry name" value="Helical backbone' metal receptor"/>
    <property type="match status" value="1"/>
</dbReference>
<name>A0A348AF60_9FIRM</name>
<evidence type="ECO:0000313" key="2">
    <source>
        <dbReference type="EMBL" id="BBB89708.1"/>
    </source>
</evidence>
<dbReference type="Pfam" id="PF00148">
    <property type="entry name" value="Oxidored_nitro"/>
    <property type="match status" value="1"/>
</dbReference>
<proteinExistence type="predicted"/>
<dbReference type="Proteomes" id="UP000276437">
    <property type="component" value="Chromosome"/>
</dbReference>
<dbReference type="GO" id="GO:0016163">
    <property type="term" value="F:nitrogenase activity"/>
    <property type="evidence" value="ECO:0007669"/>
    <property type="project" value="UniProtKB-EC"/>
</dbReference>
<dbReference type="InterPro" id="IPR000510">
    <property type="entry name" value="Nase/OxRdtase_comp1"/>
</dbReference>
<dbReference type="AlphaFoldDB" id="A0A348AF60"/>
<keyword evidence="2" id="KW-0560">Oxidoreductase</keyword>